<feature type="compositionally biased region" description="Basic residues" evidence="1">
    <location>
        <begin position="186"/>
        <end position="196"/>
    </location>
</feature>
<keyword evidence="3" id="KW-1185">Reference proteome</keyword>
<accession>A0A1V9X9S7</accession>
<evidence type="ECO:0008006" key="4">
    <source>
        <dbReference type="Google" id="ProtNLM"/>
    </source>
</evidence>
<dbReference type="EMBL" id="MNPL01017980">
    <property type="protein sequence ID" value="OQR70297.1"/>
    <property type="molecule type" value="Genomic_DNA"/>
</dbReference>
<organism evidence="2 3">
    <name type="scientific">Tropilaelaps mercedesae</name>
    <dbReference type="NCBI Taxonomy" id="418985"/>
    <lineage>
        <taxon>Eukaryota</taxon>
        <taxon>Metazoa</taxon>
        <taxon>Ecdysozoa</taxon>
        <taxon>Arthropoda</taxon>
        <taxon>Chelicerata</taxon>
        <taxon>Arachnida</taxon>
        <taxon>Acari</taxon>
        <taxon>Parasitiformes</taxon>
        <taxon>Mesostigmata</taxon>
        <taxon>Gamasina</taxon>
        <taxon>Dermanyssoidea</taxon>
        <taxon>Laelapidae</taxon>
        <taxon>Tropilaelaps</taxon>
    </lineage>
</organism>
<proteinExistence type="predicted"/>
<dbReference type="AlphaFoldDB" id="A0A1V9X9S7"/>
<feature type="region of interest" description="Disordered" evidence="1">
    <location>
        <begin position="168"/>
        <end position="198"/>
    </location>
</feature>
<comment type="caution">
    <text evidence="2">The sequence shown here is derived from an EMBL/GenBank/DDBJ whole genome shotgun (WGS) entry which is preliminary data.</text>
</comment>
<sequence>MSTMNVPLDALMGYVKLAITPSTSSLTCDVFERGTFRMVTPESPIVVDLLKDIPEVYITLRRDEKVKHFIKTRAVRVWDSTAGSFRTFHIVWWVSPEVQAIEGSSVMFGDLLMELNGVTCAELNQHQVAAMLAAAGTQIHIMVVETSVLHRLDLKEIDISIKRTKTKQFERRKGGTKSSVFSSPAKHPKNSSKRQGFKMSTLKTNICNSLKRLGHGLNLRKSPSEEKIKEL</sequence>
<gene>
    <name evidence="2" type="ORF">BIW11_11717</name>
</gene>
<dbReference type="SUPFAM" id="SSF50156">
    <property type="entry name" value="PDZ domain-like"/>
    <property type="match status" value="1"/>
</dbReference>
<evidence type="ECO:0000256" key="1">
    <source>
        <dbReference type="SAM" id="MobiDB-lite"/>
    </source>
</evidence>
<dbReference type="Proteomes" id="UP000192247">
    <property type="component" value="Unassembled WGS sequence"/>
</dbReference>
<reference evidence="2 3" key="1">
    <citation type="journal article" date="2017" name="Gigascience">
        <title>Draft genome of the honey bee ectoparasitic mite, Tropilaelaps mercedesae, is shaped by the parasitic life history.</title>
        <authorList>
            <person name="Dong X."/>
            <person name="Armstrong S.D."/>
            <person name="Xia D."/>
            <person name="Makepeace B.L."/>
            <person name="Darby A.C."/>
            <person name="Kadowaki T."/>
        </authorList>
    </citation>
    <scope>NUCLEOTIDE SEQUENCE [LARGE SCALE GENOMIC DNA]</scope>
    <source>
        <strain evidence="2">Wuxi-XJTLU</strain>
    </source>
</reference>
<dbReference type="InterPro" id="IPR036034">
    <property type="entry name" value="PDZ_sf"/>
</dbReference>
<name>A0A1V9X9S7_9ACAR</name>
<protein>
    <recommendedName>
        <fullName evidence="4">PDZ domain-containing protein</fullName>
    </recommendedName>
</protein>
<evidence type="ECO:0000313" key="3">
    <source>
        <dbReference type="Proteomes" id="UP000192247"/>
    </source>
</evidence>
<dbReference type="InParanoid" id="A0A1V9X9S7"/>
<evidence type="ECO:0000313" key="2">
    <source>
        <dbReference type="EMBL" id="OQR70297.1"/>
    </source>
</evidence>